<name>A0A9D4ELA1_DREPO</name>
<dbReference type="EMBL" id="JAIWYP010000008">
    <property type="protein sequence ID" value="KAH3780090.1"/>
    <property type="molecule type" value="Genomic_DNA"/>
</dbReference>
<reference evidence="1" key="2">
    <citation type="submission" date="2020-11" db="EMBL/GenBank/DDBJ databases">
        <authorList>
            <person name="McCartney M.A."/>
            <person name="Auch B."/>
            <person name="Kono T."/>
            <person name="Mallez S."/>
            <person name="Becker A."/>
            <person name="Gohl D.M."/>
            <person name="Silverstein K.A.T."/>
            <person name="Koren S."/>
            <person name="Bechman K.B."/>
            <person name="Herman A."/>
            <person name="Abrahante J.E."/>
            <person name="Garbe J."/>
        </authorList>
    </citation>
    <scope>NUCLEOTIDE SEQUENCE</scope>
    <source>
        <strain evidence="1">Duluth1</strain>
        <tissue evidence="1">Whole animal</tissue>
    </source>
</reference>
<dbReference type="AlphaFoldDB" id="A0A9D4ELA1"/>
<evidence type="ECO:0000313" key="2">
    <source>
        <dbReference type="Proteomes" id="UP000828390"/>
    </source>
</evidence>
<gene>
    <name evidence="1" type="ORF">DPMN_157900</name>
</gene>
<sequence>MSTNPCANMTATRYKAERLRNIFSDNAKERQVQHACEVANMAVDIMTCCSDLEIGKFGRTKLLMKVALHSGKCLFCNVHGSAARAHEPPSGKYGFTFCVSSVFQY</sequence>
<keyword evidence="2" id="KW-1185">Reference proteome</keyword>
<proteinExistence type="predicted"/>
<accession>A0A9D4ELA1</accession>
<comment type="caution">
    <text evidence="1">The sequence shown here is derived from an EMBL/GenBank/DDBJ whole genome shotgun (WGS) entry which is preliminary data.</text>
</comment>
<protein>
    <submittedName>
        <fullName evidence="1">Uncharacterized protein</fullName>
    </submittedName>
</protein>
<reference evidence="1" key="1">
    <citation type="journal article" date="2019" name="bioRxiv">
        <title>The Genome of the Zebra Mussel, Dreissena polymorpha: A Resource for Invasive Species Research.</title>
        <authorList>
            <person name="McCartney M.A."/>
            <person name="Auch B."/>
            <person name="Kono T."/>
            <person name="Mallez S."/>
            <person name="Zhang Y."/>
            <person name="Obille A."/>
            <person name="Becker A."/>
            <person name="Abrahante J.E."/>
            <person name="Garbe J."/>
            <person name="Badalamenti J.P."/>
            <person name="Herman A."/>
            <person name="Mangelson H."/>
            <person name="Liachko I."/>
            <person name="Sullivan S."/>
            <person name="Sone E.D."/>
            <person name="Koren S."/>
            <person name="Silverstein K.A.T."/>
            <person name="Beckman K.B."/>
            <person name="Gohl D.M."/>
        </authorList>
    </citation>
    <scope>NUCLEOTIDE SEQUENCE</scope>
    <source>
        <strain evidence="1">Duluth1</strain>
        <tissue evidence="1">Whole animal</tissue>
    </source>
</reference>
<evidence type="ECO:0000313" key="1">
    <source>
        <dbReference type="EMBL" id="KAH3780090.1"/>
    </source>
</evidence>
<dbReference type="Proteomes" id="UP000828390">
    <property type="component" value="Unassembled WGS sequence"/>
</dbReference>
<organism evidence="1 2">
    <name type="scientific">Dreissena polymorpha</name>
    <name type="common">Zebra mussel</name>
    <name type="synonym">Mytilus polymorpha</name>
    <dbReference type="NCBI Taxonomy" id="45954"/>
    <lineage>
        <taxon>Eukaryota</taxon>
        <taxon>Metazoa</taxon>
        <taxon>Spiralia</taxon>
        <taxon>Lophotrochozoa</taxon>
        <taxon>Mollusca</taxon>
        <taxon>Bivalvia</taxon>
        <taxon>Autobranchia</taxon>
        <taxon>Heteroconchia</taxon>
        <taxon>Euheterodonta</taxon>
        <taxon>Imparidentia</taxon>
        <taxon>Neoheterodontei</taxon>
        <taxon>Myida</taxon>
        <taxon>Dreissenoidea</taxon>
        <taxon>Dreissenidae</taxon>
        <taxon>Dreissena</taxon>
    </lineage>
</organism>